<feature type="region of interest" description="Disordered" evidence="1">
    <location>
        <begin position="176"/>
        <end position="228"/>
    </location>
</feature>
<accession>A0A2N9M3G8</accession>
<sequence>MLRSMRLDIGRGRRRRRLSISGRRRRCHSLHLDAAFVYDKVVNGGIAGFKVRLQAQALRQQHANRVPLFQPDLVIGELREPGIGRLVRAGLDVVERVRDPVWCADDRSIEAVCNLEKGLDRKIRGFKTAGERRAGDGYVEVGIRRWRGTNGGNVKGQRGRVVGLFHDGSLRVKVHTAREDEKGREQTDMPLNDTEQRAGHGAEHGHKTPCGNDTGEPPAQFPPSGSRIPALMGWGSLLVRIPLKSGAPPSPRRCFCG</sequence>
<gene>
    <name evidence="2" type="ORF">SBA5_730020</name>
</gene>
<evidence type="ECO:0000313" key="3">
    <source>
        <dbReference type="Proteomes" id="UP000239735"/>
    </source>
</evidence>
<name>A0A2N9M3G8_9BACT</name>
<evidence type="ECO:0000313" key="2">
    <source>
        <dbReference type="EMBL" id="SPE30036.1"/>
    </source>
</evidence>
<protein>
    <submittedName>
        <fullName evidence="2">Uncharacterized protein</fullName>
    </submittedName>
</protein>
<proteinExistence type="predicted"/>
<feature type="compositionally biased region" description="Basic and acidic residues" evidence="1">
    <location>
        <begin position="176"/>
        <end position="187"/>
    </location>
</feature>
<evidence type="ECO:0000256" key="1">
    <source>
        <dbReference type="SAM" id="MobiDB-lite"/>
    </source>
</evidence>
<organism evidence="2 3">
    <name type="scientific">Candidatus Sulfuritelmatomonas gaucii</name>
    <dbReference type="NCBI Taxonomy" id="2043161"/>
    <lineage>
        <taxon>Bacteria</taxon>
        <taxon>Pseudomonadati</taxon>
        <taxon>Acidobacteriota</taxon>
        <taxon>Terriglobia</taxon>
        <taxon>Terriglobales</taxon>
        <taxon>Acidobacteriaceae</taxon>
        <taxon>Candidatus Sulfuritelmatomonas</taxon>
    </lineage>
</organism>
<feature type="compositionally biased region" description="Basic and acidic residues" evidence="1">
    <location>
        <begin position="194"/>
        <end position="206"/>
    </location>
</feature>
<dbReference type="AlphaFoldDB" id="A0A2N9M3G8"/>
<reference evidence="3" key="1">
    <citation type="submission" date="2018-02" db="EMBL/GenBank/DDBJ databases">
        <authorList>
            <person name="Hausmann B."/>
        </authorList>
    </citation>
    <scope>NUCLEOTIDE SEQUENCE [LARGE SCALE GENOMIC DNA]</scope>
    <source>
        <strain evidence="3">Peat soil MAG SbA5</strain>
    </source>
</reference>
<dbReference type="EMBL" id="OKRB01000134">
    <property type="protein sequence ID" value="SPE30036.1"/>
    <property type="molecule type" value="Genomic_DNA"/>
</dbReference>
<dbReference type="Proteomes" id="UP000239735">
    <property type="component" value="Unassembled WGS sequence"/>
</dbReference>